<feature type="transmembrane region" description="Helical" evidence="12">
    <location>
        <begin position="104"/>
        <end position="127"/>
    </location>
</feature>
<dbReference type="Gene3D" id="3.30.565.10">
    <property type="entry name" value="Histidine kinase-like ATPase, C-terminal domain"/>
    <property type="match status" value="1"/>
</dbReference>
<keyword evidence="6" id="KW-0808">Transferase</keyword>
<dbReference type="Gene3D" id="1.10.287.130">
    <property type="match status" value="1"/>
</dbReference>
<feature type="domain" description="HAMP" evidence="14">
    <location>
        <begin position="128"/>
        <end position="182"/>
    </location>
</feature>
<keyword evidence="5" id="KW-0597">Phosphoprotein</keyword>
<evidence type="ECO:0000256" key="9">
    <source>
        <dbReference type="ARBA" id="ARBA00022989"/>
    </source>
</evidence>
<dbReference type="GO" id="GO:0000155">
    <property type="term" value="F:phosphorelay sensor kinase activity"/>
    <property type="evidence" value="ECO:0007669"/>
    <property type="project" value="InterPro"/>
</dbReference>
<dbReference type="SMART" id="SM00388">
    <property type="entry name" value="HisKA"/>
    <property type="match status" value="1"/>
</dbReference>
<dbReference type="InterPro" id="IPR003594">
    <property type="entry name" value="HATPase_dom"/>
</dbReference>
<feature type="domain" description="Histidine kinase" evidence="13">
    <location>
        <begin position="190"/>
        <end position="403"/>
    </location>
</feature>
<dbReference type="CDD" id="cd00082">
    <property type="entry name" value="HisKA"/>
    <property type="match status" value="1"/>
</dbReference>
<dbReference type="OrthoDB" id="3224230at2"/>
<evidence type="ECO:0000313" key="15">
    <source>
        <dbReference type="EMBL" id="SNS82363.1"/>
    </source>
</evidence>
<keyword evidence="9 12" id="KW-1133">Transmembrane helix</keyword>
<evidence type="ECO:0000256" key="5">
    <source>
        <dbReference type="ARBA" id="ARBA00022553"/>
    </source>
</evidence>
<dbReference type="InterPro" id="IPR050428">
    <property type="entry name" value="TCS_sensor_his_kinase"/>
</dbReference>
<dbReference type="SMART" id="SM00304">
    <property type="entry name" value="HAMP"/>
    <property type="match status" value="1"/>
</dbReference>
<dbReference type="CDD" id="cd00075">
    <property type="entry name" value="HATPase"/>
    <property type="match status" value="1"/>
</dbReference>
<evidence type="ECO:0000259" key="13">
    <source>
        <dbReference type="PROSITE" id="PS50109"/>
    </source>
</evidence>
<dbReference type="InterPro" id="IPR004358">
    <property type="entry name" value="Sig_transdc_His_kin-like_C"/>
</dbReference>
<evidence type="ECO:0000256" key="2">
    <source>
        <dbReference type="ARBA" id="ARBA00004141"/>
    </source>
</evidence>
<dbReference type="GO" id="GO:0005886">
    <property type="term" value="C:plasma membrane"/>
    <property type="evidence" value="ECO:0007669"/>
    <property type="project" value="UniProtKB-SubCell"/>
</dbReference>
<evidence type="ECO:0000256" key="10">
    <source>
        <dbReference type="ARBA" id="ARBA00023012"/>
    </source>
</evidence>
<dbReference type="PANTHER" id="PTHR45436">
    <property type="entry name" value="SENSOR HISTIDINE KINASE YKOH"/>
    <property type="match status" value="1"/>
</dbReference>
<keyword evidence="11 12" id="KW-0472">Membrane</keyword>
<keyword evidence="7 12" id="KW-0812">Transmembrane</keyword>
<evidence type="ECO:0000256" key="8">
    <source>
        <dbReference type="ARBA" id="ARBA00022777"/>
    </source>
</evidence>
<evidence type="ECO:0000259" key="14">
    <source>
        <dbReference type="PROSITE" id="PS50885"/>
    </source>
</evidence>
<keyword evidence="16" id="KW-1185">Reference proteome</keyword>
<evidence type="ECO:0000256" key="7">
    <source>
        <dbReference type="ARBA" id="ARBA00022692"/>
    </source>
</evidence>
<protein>
    <recommendedName>
        <fullName evidence="4">histidine kinase</fullName>
        <ecNumber evidence="4">2.7.13.3</ecNumber>
    </recommendedName>
</protein>
<dbReference type="InterPro" id="IPR036097">
    <property type="entry name" value="HisK_dim/P_sf"/>
</dbReference>
<evidence type="ECO:0000256" key="11">
    <source>
        <dbReference type="ARBA" id="ARBA00023136"/>
    </source>
</evidence>
<comment type="catalytic activity">
    <reaction evidence="1">
        <text>ATP + protein L-histidine = ADP + protein N-phospho-L-histidine.</text>
        <dbReference type="EC" id="2.7.13.3"/>
    </reaction>
</comment>
<dbReference type="PROSITE" id="PS50885">
    <property type="entry name" value="HAMP"/>
    <property type="match status" value="1"/>
</dbReference>
<dbReference type="Pfam" id="PF00672">
    <property type="entry name" value="HAMP"/>
    <property type="match status" value="1"/>
</dbReference>
<proteinExistence type="predicted"/>
<feature type="transmembrane region" description="Helical" evidence="12">
    <location>
        <begin position="21"/>
        <end position="44"/>
    </location>
</feature>
<dbReference type="SUPFAM" id="SSF158472">
    <property type="entry name" value="HAMP domain-like"/>
    <property type="match status" value="1"/>
</dbReference>
<dbReference type="EC" id="2.7.13.3" evidence="4"/>
<dbReference type="Proteomes" id="UP000198420">
    <property type="component" value="Unassembled WGS sequence"/>
</dbReference>
<dbReference type="SUPFAM" id="SSF55874">
    <property type="entry name" value="ATPase domain of HSP90 chaperone/DNA topoisomerase II/histidine kinase"/>
    <property type="match status" value="1"/>
</dbReference>
<organism evidence="15 16">
    <name type="scientific">Actinomadura mexicana</name>
    <dbReference type="NCBI Taxonomy" id="134959"/>
    <lineage>
        <taxon>Bacteria</taxon>
        <taxon>Bacillati</taxon>
        <taxon>Actinomycetota</taxon>
        <taxon>Actinomycetes</taxon>
        <taxon>Streptosporangiales</taxon>
        <taxon>Thermomonosporaceae</taxon>
        <taxon>Actinomadura</taxon>
    </lineage>
</organism>
<evidence type="ECO:0000256" key="4">
    <source>
        <dbReference type="ARBA" id="ARBA00012438"/>
    </source>
</evidence>
<dbReference type="InterPro" id="IPR005467">
    <property type="entry name" value="His_kinase_dom"/>
</dbReference>
<dbReference type="RefSeq" id="WP_089317028.1">
    <property type="nucleotide sequence ID" value="NZ_FZNP01000032.1"/>
</dbReference>
<dbReference type="Pfam" id="PF00512">
    <property type="entry name" value="HisKA"/>
    <property type="match status" value="1"/>
</dbReference>
<evidence type="ECO:0000256" key="6">
    <source>
        <dbReference type="ARBA" id="ARBA00022679"/>
    </source>
</evidence>
<comment type="subcellular location">
    <subcellularLocation>
        <location evidence="3">Cell membrane</location>
    </subcellularLocation>
    <subcellularLocation>
        <location evidence="2">Membrane</location>
        <topology evidence="2">Multi-pass membrane protein</topology>
    </subcellularLocation>
</comment>
<dbReference type="SUPFAM" id="SSF47384">
    <property type="entry name" value="Homodimeric domain of signal transducing histidine kinase"/>
    <property type="match status" value="1"/>
</dbReference>
<evidence type="ECO:0000256" key="3">
    <source>
        <dbReference type="ARBA" id="ARBA00004236"/>
    </source>
</evidence>
<dbReference type="Gene3D" id="6.10.340.10">
    <property type="match status" value="1"/>
</dbReference>
<dbReference type="InterPro" id="IPR003660">
    <property type="entry name" value="HAMP_dom"/>
</dbReference>
<reference evidence="16" key="1">
    <citation type="submission" date="2017-06" db="EMBL/GenBank/DDBJ databases">
        <authorList>
            <person name="Varghese N."/>
            <person name="Submissions S."/>
        </authorList>
    </citation>
    <scope>NUCLEOTIDE SEQUENCE [LARGE SCALE GENOMIC DNA]</scope>
    <source>
        <strain evidence="16">DSM 44485</strain>
    </source>
</reference>
<accession>A0A239HNB2</accession>
<gene>
    <name evidence="15" type="ORF">SAMN06265355_13232</name>
</gene>
<dbReference type="SMART" id="SM00387">
    <property type="entry name" value="HATPase_c"/>
    <property type="match status" value="1"/>
</dbReference>
<dbReference type="PROSITE" id="PS50109">
    <property type="entry name" value="HIS_KIN"/>
    <property type="match status" value="1"/>
</dbReference>
<dbReference type="InterPro" id="IPR003661">
    <property type="entry name" value="HisK_dim/P_dom"/>
</dbReference>
<dbReference type="PANTHER" id="PTHR45436:SF15">
    <property type="entry name" value="SENSOR HISTIDINE KINASE CUSS"/>
    <property type="match status" value="1"/>
</dbReference>
<evidence type="ECO:0000256" key="12">
    <source>
        <dbReference type="SAM" id="Phobius"/>
    </source>
</evidence>
<name>A0A239HNB2_9ACTN</name>
<evidence type="ECO:0000256" key="1">
    <source>
        <dbReference type="ARBA" id="ARBA00000085"/>
    </source>
</evidence>
<dbReference type="AlphaFoldDB" id="A0A239HNB2"/>
<dbReference type="InterPro" id="IPR036890">
    <property type="entry name" value="HATPase_C_sf"/>
</dbReference>
<sequence>MSDARTVRFTDRLRPTIRLRLTILYTGLFLGAGIVLLGLTYLLVQNNLQRQGPPAEDRAFTAAGPAVKGAAPMPGETSDLTVQKVQGVLIKGREDYQRETLNALLTQGGIALGLVGAAGLGFGWLLADRALRPVHAITETALRVARSHDLTERIAYEGPRDDVKELADTFDTMLGRLARAFDGQRRFVANASHELRTPLAINRTLVDVAVRRPDATDDVKRLGESLLVVNGRHERLIDGLLTLAGTENVVVDAGPLDLADVAGHVLRQAAPEARAREVTADRRLGPAPTSGDPVLVERLVQNLVENAIRHNRDGGRVHVATRGRDGWAELTVANTGPVVPAYEVETIFEPFRRLGNDRVRSDRGAGLGLSIVRATATAHGGTVAAAPRPEGGLVVTVRLPGRADAPLRAAPAGATASTAPG</sequence>
<dbReference type="Pfam" id="PF02518">
    <property type="entry name" value="HATPase_c"/>
    <property type="match status" value="1"/>
</dbReference>
<dbReference type="PRINTS" id="PR00344">
    <property type="entry name" value="BCTRLSENSOR"/>
</dbReference>
<dbReference type="EMBL" id="FZNP01000032">
    <property type="protein sequence ID" value="SNS82363.1"/>
    <property type="molecule type" value="Genomic_DNA"/>
</dbReference>
<keyword evidence="8 15" id="KW-0418">Kinase</keyword>
<keyword evidence="10" id="KW-0902">Two-component regulatory system</keyword>
<evidence type="ECO:0000313" key="16">
    <source>
        <dbReference type="Proteomes" id="UP000198420"/>
    </source>
</evidence>
<dbReference type="CDD" id="cd06225">
    <property type="entry name" value="HAMP"/>
    <property type="match status" value="1"/>
</dbReference>